<keyword evidence="3 9" id="KW-0285">Flavoprotein</keyword>
<dbReference type="PRINTS" id="PR00368">
    <property type="entry name" value="FADPNR"/>
</dbReference>
<reference evidence="12 13" key="1">
    <citation type="submission" date="2009-01" db="EMBL/GenBank/DDBJ databases">
        <authorList>
            <person name="Qin X."/>
            <person name="Bachman B."/>
            <person name="Battles P."/>
            <person name="Bell A."/>
            <person name="Bess C."/>
            <person name="Bickham C."/>
            <person name="Chaboub L."/>
            <person name="Chen D."/>
            <person name="Coyle M."/>
            <person name="Deiros D.R."/>
            <person name="Dinh H."/>
            <person name="Forbes L."/>
            <person name="Fowler G."/>
            <person name="Francisco L."/>
            <person name="Fu Q."/>
            <person name="Gubbala S."/>
            <person name="Hale W."/>
            <person name="Han Y."/>
            <person name="Hemphill L."/>
            <person name="Highlander S.K."/>
            <person name="Hirani K."/>
            <person name="Hogues M."/>
            <person name="Jackson L."/>
            <person name="Jakkamsetti A."/>
            <person name="Javaid M."/>
            <person name="Jiang H."/>
            <person name="Korchina V."/>
            <person name="Kovar C."/>
            <person name="Lara F."/>
            <person name="Lee S."/>
            <person name="Mata R."/>
            <person name="Mathew T."/>
            <person name="Moen C."/>
            <person name="Morales K."/>
            <person name="Munidasa M."/>
            <person name="Nazareth L."/>
            <person name="Ngo R."/>
            <person name="Nguyen L."/>
            <person name="Okwuonu G."/>
            <person name="Ongeri F."/>
            <person name="Patil S."/>
            <person name="Petrosino J."/>
            <person name="Pham C."/>
            <person name="Pham P."/>
            <person name="Pu L.-L."/>
            <person name="Puazo M."/>
            <person name="Raj R."/>
            <person name="Reid J."/>
            <person name="Rouhana J."/>
            <person name="Saada N."/>
            <person name="Shang Y."/>
            <person name="Simmons D."/>
            <person name="Thornton R."/>
            <person name="Warren J."/>
            <person name="Weissenberger G."/>
            <person name="Zhang J."/>
            <person name="Zhang L."/>
            <person name="Zhou C."/>
            <person name="Zhu D."/>
            <person name="Muzny D."/>
            <person name="Worley K."/>
            <person name="Gibbs R."/>
        </authorList>
    </citation>
    <scope>NUCLEOTIDE SEQUENCE [LARGE SCALE GENOMIC DNA]</scope>
    <source>
        <strain evidence="12 13">DSM 15436</strain>
    </source>
</reference>
<dbReference type="PROSITE" id="PS00076">
    <property type="entry name" value="PYRIDINE_REDOX_1"/>
    <property type="match status" value="1"/>
</dbReference>
<comment type="caution">
    <text evidence="12">The sequence shown here is derived from an EMBL/GenBank/DDBJ whole genome shotgun (WGS) entry which is preliminary data.</text>
</comment>
<keyword evidence="7" id="KW-1015">Disulfide bond</keyword>
<sequence length="416" mass="44818">MEKLKLDLLVIGFGKAGKTIAMKRAVAGDRVAVVESDPMMFGGTCINIGCVPTKYLLTQSAKNLPFVDAKAGRNAFIAKLNAANKNLVEGKGALVITGSARFKEQKTVVVGEFVEITADTIIINTGATSGIEVTGKIHDSTSIQQLESTPASLAIVGAGPIGLEFATMFNQFGTKVTVYKGEGRLLPRFDLDIAESVRTHLESQGIKFIDQRVADAAKLKEEVVLMATGRRPAIADLELEKAGIEYTERGITVNEYCETNVPGIYACGDVNGGPQFTYISFDDHRVVMDHRWGKQERTTANRVIPTCTFIDPPLATVGMAEEEAAQKHNISVRKANIVDIPILPRPKILGKAEGLAKFIVDADTDQILGATLFCVDSQELINMVALAIKHQITATEVGEGIYTHPATSEVFNALLV</sequence>
<dbReference type="Pfam" id="PF07992">
    <property type="entry name" value="Pyr_redox_2"/>
    <property type="match status" value="1"/>
</dbReference>
<evidence type="ECO:0000313" key="12">
    <source>
        <dbReference type="EMBL" id="EEH64313.1"/>
    </source>
</evidence>
<dbReference type="Gene3D" id="3.30.390.30">
    <property type="match status" value="1"/>
</dbReference>
<dbReference type="PANTHER" id="PTHR43014:SF4">
    <property type="entry name" value="PYRIDINE NUCLEOTIDE-DISULFIDE OXIDOREDUCTASE RCLA-RELATED"/>
    <property type="match status" value="1"/>
</dbReference>
<feature type="domain" description="Pyridine nucleotide-disulphide oxidoreductase dimerisation" evidence="10">
    <location>
        <begin position="304"/>
        <end position="412"/>
    </location>
</feature>
<comment type="cofactor">
    <cofactor evidence="1">
        <name>FAD</name>
        <dbReference type="ChEBI" id="CHEBI:57692"/>
    </cofactor>
</comment>
<dbReference type="InterPro" id="IPR016156">
    <property type="entry name" value="FAD/NAD-linked_Rdtase_dimer_sf"/>
</dbReference>
<feature type="domain" description="FAD/NAD(P)-binding" evidence="11">
    <location>
        <begin position="7"/>
        <end position="279"/>
    </location>
</feature>
<dbReference type="PRINTS" id="PR00411">
    <property type="entry name" value="PNDRDTASEI"/>
</dbReference>
<keyword evidence="13" id="KW-1185">Reference proteome</keyword>
<evidence type="ECO:0000256" key="2">
    <source>
        <dbReference type="ARBA" id="ARBA00007532"/>
    </source>
</evidence>
<dbReference type="GO" id="GO:0050660">
    <property type="term" value="F:flavin adenine dinucleotide binding"/>
    <property type="evidence" value="ECO:0007669"/>
    <property type="project" value="TreeGrafter"/>
</dbReference>
<dbReference type="Proteomes" id="UP000010301">
    <property type="component" value="Unassembled WGS sequence"/>
</dbReference>
<dbReference type="STRING" id="525245.HMPREF0044_0050"/>
<dbReference type="InterPro" id="IPR012999">
    <property type="entry name" value="Pyr_OxRdtase_I_AS"/>
</dbReference>
<evidence type="ECO:0000313" key="13">
    <source>
        <dbReference type="Proteomes" id="UP000010301"/>
    </source>
</evidence>
<dbReference type="Pfam" id="PF02852">
    <property type="entry name" value="Pyr_redox_dim"/>
    <property type="match status" value="1"/>
</dbReference>
<evidence type="ECO:0000256" key="4">
    <source>
        <dbReference type="ARBA" id="ARBA00022827"/>
    </source>
</evidence>
<keyword evidence="5" id="KW-0521">NADP</keyword>
<protein>
    <submittedName>
        <fullName evidence="12">Pyridine nucleotide-disulfide oxidoreductase</fullName>
    </submittedName>
</protein>
<accession>C0VY10</accession>
<keyword evidence="6 9" id="KW-0560">Oxidoreductase</keyword>
<dbReference type="HOGENOM" id="CLU_016755_1_2_11"/>
<evidence type="ECO:0000256" key="9">
    <source>
        <dbReference type="RuleBase" id="RU003691"/>
    </source>
</evidence>
<dbReference type="InterPro" id="IPR023753">
    <property type="entry name" value="FAD/NAD-binding_dom"/>
</dbReference>
<evidence type="ECO:0000256" key="7">
    <source>
        <dbReference type="ARBA" id="ARBA00023157"/>
    </source>
</evidence>
<dbReference type="SUPFAM" id="SSF51905">
    <property type="entry name" value="FAD/NAD(P)-binding domain"/>
    <property type="match status" value="1"/>
</dbReference>
<evidence type="ECO:0000259" key="11">
    <source>
        <dbReference type="Pfam" id="PF07992"/>
    </source>
</evidence>
<dbReference type="InterPro" id="IPR004099">
    <property type="entry name" value="Pyr_nucl-diS_OxRdtase_dimer"/>
</dbReference>
<proteinExistence type="inferred from homology"/>
<organism evidence="12 13">
    <name type="scientific">Gleimia coleocanis DSM 15436</name>
    <dbReference type="NCBI Taxonomy" id="525245"/>
    <lineage>
        <taxon>Bacteria</taxon>
        <taxon>Bacillati</taxon>
        <taxon>Actinomycetota</taxon>
        <taxon>Actinomycetes</taxon>
        <taxon>Actinomycetales</taxon>
        <taxon>Actinomycetaceae</taxon>
        <taxon>Gleimia</taxon>
    </lineage>
</organism>
<evidence type="ECO:0000259" key="10">
    <source>
        <dbReference type="Pfam" id="PF02852"/>
    </source>
</evidence>
<keyword evidence="8 9" id="KW-0676">Redox-active center</keyword>
<dbReference type="GO" id="GO:0016668">
    <property type="term" value="F:oxidoreductase activity, acting on a sulfur group of donors, NAD(P) as acceptor"/>
    <property type="evidence" value="ECO:0007669"/>
    <property type="project" value="InterPro"/>
</dbReference>
<dbReference type="OrthoDB" id="4763248at2"/>
<dbReference type="AlphaFoldDB" id="C0VY10"/>
<evidence type="ECO:0000256" key="8">
    <source>
        <dbReference type="ARBA" id="ARBA00023284"/>
    </source>
</evidence>
<dbReference type="PANTHER" id="PTHR43014">
    <property type="entry name" value="MERCURIC REDUCTASE"/>
    <property type="match status" value="1"/>
</dbReference>
<comment type="similarity">
    <text evidence="2 9">Belongs to the class-I pyridine nucleotide-disulfide oxidoreductase family.</text>
</comment>
<evidence type="ECO:0000256" key="1">
    <source>
        <dbReference type="ARBA" id="ARBA00001974"/>
    </source>
</evidence>
<dbReference type="RefSeq" id="WP_006547047.1">
    <property type="nucleotide sequence ID" value="NZ_DS999545.1"/>
</dbReference>
<evidence type="ECO:0000256" key="3">
    <source>
        <dbReference type="ARBA" id="ARBA00022630"/>
    </source>
</evidence>
<dbReference type="GO" id="GO:0003955">
    <property type="term" value="F:NAD(P)H dehydrogenase (quinone) activity"/>
    <property type="evidence" value="ECO:0007669"/>
    <property type="project" value="TreeGrafter"/>
</dbReference>
<dbReference type="SUPFAM" id="SSF55424">
    <property type="entry name" value="FAD/NAD-linked reductases, dimerisation (C-terminal) domain"/>
    <property type="match status" value="1"/>
</dbReference>
<gene>
    <name evidence="12" type="ORF">HMPREF0044_0050</name>
</gene>
<name>C0VY10_9ACTO</name>
<dbReference type="EMBL" id="ACFG01000004">
    <property type="protein sequence ID" value="EEH64313.1"/>
    <property type="molecule type" value="Genomic_DNA"/>
</dbReference>
<dbReference type="eggNOG" id="COG1249">
    <property type="taxonomic scope" value="Bacteria"/>
</dbReference>
<keyword evidence="4 9" id="KW-0274">FAD</keyword>
<dbReference type="InterPro" id="IPR036188">
    <property type="entry name" value="FAD/NAD-bd_sf"/>
</dbReference>
<evidence type="ECO:0000256" key="5">
    <source>
        <dbReference type="ARBA" id="ARBA00022857"/>
    </source>
</evidence>
<evidence type="ECO:0000256" key="6">
    <source>
        <dbReference type="ARBA" id="ARBA00023002"/>
    </source>
</evidence>
<dbReference type="Gene3D" id="3.50.50.60">
    <property type="entry name" value="FAD/NAD(P)-binding domain"/>
    <property type="match status" value="2"/>
</dbReference>